<dbReference type="Gene3D" id="3.60.21.10">
    <property type="match status" value="1"/>
</dbReference>
<dbReference type="Pfam" id="PF00149">
    <property type="entry name" value="Metallophos"/>
    <property type="match status" value="1"/>
</dbReference>
<evidence type="ECO:0000313" key="3">
    <source>
        <dbReference type="Proteomes" id="UP001199915"/>
    </source>
</evidence>
<organism evidence="2 3">
    <name type="scientific">Fusicatenibacter saccharivorans</name>
    <dbReference type="NCBI Taxonomy" id="1150298"/>
    <lineage>
        <taxon>Bacteria</taxon>
        <taxon>Bacillati</taxon>
        <taxon>Bacillota</taxon>
        <taxon>Clostridia</taxon>
        <taxon>Lachnospirales</taxon>
        <taxon>Lachnospiraceae</taxon>
        <taxon>Fusicatenibacter</taxon>
    </lineage>
</organism>
<dbReference type="AlphaFoldDB" id="A0AAE3F0M3"/>
<name>A0AAE3F0M3_9FIRM</name>
<dbReference type="SUPFAM" id="SSF56300">
    <property type="entry name" value="Metallo-dependent phosphatases"/>
    <property type="match status" value="1"/>
</dbReference>
<accession>A0AAE3F0M3</accession>
<protein>
    <submittedName>
        <fullName evidence="2">Metallophosphoesterase</fullName>
    </submittedName>
</protein>
<gene>
    <name evidence="2" type="ORF">L0N21_08285</name>
</gene>
<dbReference type="RefSeq" id="WP_238033147.1">
    <property type="nucleotide sequence ID" value="NZ_JAKNFS010000010.1"/>
</dbReference>
<feature type="domain" description="Calcineurin-like phosphoesterase" evidence="1">
    <location>
        <begin position="5"/>
        <end position="144"/>
    </location>
</feature>
<evidence type="ECO:0000313" key="2">
    <source>
        <dbReference type="EMBL" id="MCG4765505.1"/>
    </source>
</evidence>
<dbReference type="InterPro" id="IPR004843">
    <property type="entry name" value="Calcineurin-like_PHP"/>
</dbReference>
<evidence type="ECO:0000259" key="1">
    <source>
        <dbReference type="Pfam" id="PF00149"/>
    </source>
</evidence>
<proteinExistence type="predicted"/>
<reference evidence="2" key="1">
    <citation type="submission" date="2022-01" db="EMBL/GenBank/DDBJ databases">
        <title>Collection of gut derived symbiotic bacterial strains cultured from healthy donors.</title>
        <authorList>
            <person name="Lin H."/>
            <person name="Kohout C."/>
            <person name="Waligurski E."/>
            <person name="Pamer E.G."/>
        </authorList>
    </citation>
    <scope>NUCLEOTIDE SEQUENCE</scope>
    <source>
        <strain evidence="2">DFI.5.49</strain>
    </source>
</reference>
<dbReference type="Proteomes" id="UP001199915">
    <property type="component" value="Unassembled WGS sequence"/>
</dbReference>
<dbReference type="InterPro" id="IPR029052">
    <property type="entry name" value="Metallo-depent_PP-like"/>
</dbReference>
<sequence>MKYYISDLHLFHPAILQKCSRPFATIDDMHRTIFQNWEKKGIGPCDEVYILGDVGMYHEKEIGKFLMALPGKKYLVTGNHDFKNIHNRDFSSAFLWCRPYAEVRDNERKVVLFHYPIEEWNGFYVGSYHLHGHIHNTTVTHIDRRYNVSVDVINYTPVTLDELIAQNDVK</sequence>
<dbReference type="EMBL" id="JAKNFS010000010">
    <property type="protein sequence ID" value="MCG4765505.1"/>
    <property type="molecule type" value="Genomic_DNA"/>
</dbReference>
<comment type="caution">
    <text evidence="2">The sequence shown here is derived from an EMBL/GenBank/DDBJ whole genome shotgun (WGS) entry which is preliminary data.</text>
</comment>